<dbReference type="HOGENOM" id="CLU_2293399_0_0_1"/>
<name>F8Q655_SERL3</name>
<reference evidence="3" key="1">
    <citation type="journal article" date="2011" name="Science">
        <title>The plant cell wall-decomposing machinery underlies the functional diversity of forest fungi.</title>
        <authorList>
            <person name="Eastwood D.C."/>
            <person name="Floudas D."/>
            <person name="Binder M."/>
            <person name="Majcherczyk A."/>
            <person name="Schneider P."/>
            <person name="Aerts A."/>
            <person name="Asiegbu F.O."/>
            <person name="Baker S.E."/>
            <person name="Barry K."/>
            <person name="Bendiksby M."/>
            <person name="Blumentritt M."/>
            <person name="Coutinho P.M."/>
            <person name="Cullen D."/>
            <person name="de Vries R.P."/>
            <person name="Gathman A."/>
            <person name="Goodell B."/>
            <person name="Henrissat B."/>
            <person name="Ihrmark K."/>
            <person name="Kauserud H."/>
            <person name="Kohler A."/>
            <person name="LaButti K."/>
            <person name="Lapidus A."/>
            <person name="Lavin J.L."/>
            <person name="Lee Y.-H."/>
            <person name="Lindquist E."/>
            <person name="Lilly W."/>
            <person name="Lucas S."/>
            <person name="Morin E."/>
            <person name="Murat C."/>
            <person name="Oguiza J.A."/>
            <person name="Park J."/>
            <person name="Pisabarro A.G."/>
            <person name="Riley R."/>
            <person name="Rosling A."/>
            <person name="Salamov A."/>
            <person name="Schmidt O."/>
            <person name="Schmutz J."/>
            <person name="Skrede I."/>
            <person name="Stenlid J."/>
            <person name="Wiebenga A."/>
            <person name="Xie X."/>
            <person name="Kuees U."/>
            <person name="Hibbett D.S."/>
            <person name="Hoffmeister D."/>
            <person name="Hoegberg N."/>
            <person name="Martin F."/>
            <person name="Grigoriev I.V."/>
            <person name="Watkinson S.C."/>
        </authorList>
    </citation>
    <scope>NUCLEOTIDE SEQUENCE [LARGE SCALE GENOMIC DNA]</scope>
    <source>
        <strain evidence="3">strain S7.3</strain>
    </source>
</reference>
<evidence type="ECO:0000313" key="2">
    <source>
        <dbReference type="EMBL" id="EGN96093.1"/>
    </source>
</evidence>
<gene>
    <name evidence="2" type="ORF">SERLA73DRAFT_185630</name>
</gene>
<proteinExistence type="predicted"/>
<sequence>MRRHACPAHEQCFRLLCHSVSALCVTACQQIYGAYCIWILSPKDERHESERQSSPAEYAAPRNSGKQKTYELHRHEGRRLSVALCHSHIARYLDSQDPCCS</sequence>
<dbReference type="Proteomes" id="UP000008063">
    <property type="component" value="Unassembled WGS sequence"/>
</dbReference>
<dbReference type="InParanoid" id="F8Q655"/>
<evidence type="ECO:0000313" key="3">
    <source>
        <dbReference type="Proteomes" id="UP000008063"/>
    </source>
</evidence>
<protein>
    <submittedName>
        <fullName evidence="2">Uncharacterized protein</fullName>
    </submittedName>
</protein>
<feature type="region of interest" description="Disordered" evidence="1">
    <location>
        <begin position="48"/>
        <end position="68"/>
    </location>
</feature>
<accession>F8Q655</accession>
<keyword evidence="3" id="KW-1185">Reference proteome</keyword>
<dbReference type="EMBL" id="GL945484">
    <property type="protein sequence ID" value="EGN96093.1"/>
    <property type="molecule type" value="Genomic_DNA"/>
</dbReference>
<evidence type="ECO:0000256" key="1">
    <source>
        <dbReference type="SAM" id="MobiDB-lite"/>
    </source>
</evidence>
<organism evidence="3">
    <name type="scientific">Serpula lacrymans var. lacrymans (strain S7.3)</name>
    <name type="common">Dry rot fungus</name>
    <dbReference type="NCBI Taxonomy" id="936435"/>
    <lineage>
        <taxon>Eukaryota</taxon>
        <taxon>Fungi</taxon>
        <taxon>Dikarya</taxon>
        <taxon>Basidiomycota</taxon>
        <taxon>Agaricomycotina</taxon>
        <taxon>Agaricomycetes</taxon>
        <taxon>Agaricomycetidae</taxon>
        <taxon>Boletales</taxon>
        <taxon>Coniophorineae</taxon>
        <taxon>Serpulaceae</taxon>
        <taxon>Serpula</taxon>
    </lineage>
</organism>
<dbReference type="AlphaFoldDB" id="F8Q655"/>